<evidence type="ECO:0000313" key="8">
    <source>
        <dbReference type="Proteomes" id="UP001442494"/>
    </source>
</evidence>
<evidence type="ECO:0000256" key="2">
    <source>
        <dbReference type="ARBA" id="ARBA00005297"/>
    </source>
</evidence>
<comment type="caution">
    <text evidence="7">The sequence shown here is derived from an EMBL/GenBank/DDBJ whole genome shotgun (WGS) entry which is preliminary data.</text>
</comment>
<dbReference type="InterPro" id="IPR005801">
    <property type="entry name" value="ADC_synthase"/>
</dbReference>
<comment type="catalytic activity">
    <reaction evidence="1">
        <text>chorismate = isochorismate</text>
        <dbReference type="Rhea" id="RHEA:18985"/>
        <dbReference type="ChEBI" id="CHEBI:29748"/>
        <dbReference type="ChEBI" id="CHEBI:29780"/>
        <dbReference type="EC" id="5.4.4.2"/>
    </reaction>
</comment>
<protein>
    <recommendedName>
        <fullName evidence="3">isochorismate synthase</fullName>
        <ecNumber evidence="3">5.4.4.2</ecNumber>
    </recommendedName>
    <alternativeName>
        <fullName evidence="5">Isochorismate mutase</fullName>
    </alternativeName>
</protein>
<dbReference type="PANTHER" id="PTHR42839">
    <property type="entry name" value="ISOCHORISMATE SYNTHASE ENTC"/>
    <property type="match status" value="1"/>
</dbReference>
<dbReference type="GO" id="GO:0008909">
    <property type="term" value="F:isochorismate synthase activity"/>
    <property type="evidence" value="ECO:0007669"/>
    <property type="project" value="UniProtKB-EC"/>
</dbReference>
<sequence>MTLTPLRSNLFQDCKELYQFLLKFKQTSLPKKQTKILSISQEIPAVDPLAVLQAIGLPGQLHFYFEKPGQGEAIAAIDSVTSLKLESPDRFYQSQQFIQSCLANTTSIGAINLPFSGPHFFCSFTFYNNNLEPDSPFPSATIFLPRWQIAFRKNISVVVANIAINSEVNLQDLSDSLWRTFHSIKMAGVERFNSANLLNIAIDGRNKFIKQNVTDVTHFKLSVIKALSSIESKKIDKIVLAHAFDVISPIPFQLIPSLNHLRIRHPDCYIFSTSNGKGQNFIGASPERLISIHNHKLVTDALAGSAARGKTTEEDAEFANQLLTSEKERREHRVVIDFITQRLSQLGLHPEILSQPKLLQLLNIQHLWTPIHAQLPADVNPLEIVAQLHPTPAVAGAPTEIAQEEIRHYETFNRSLYAAPLGWIDSRGDSEFIVGIRSALIDGCRARLYAGAGIVAGSDPEKELAEIQLKLQALLKALV</sequence>
<organism evidence="7 8">
    <name type="scientific">Funiculus sociatus GB2-A5</name>
    <dbReference type="NCBI Taxonomy" id="2933946"/>
    <lineage>
        <taxon>Bacteria</taxon>
        <taxon>Bacillati</taxon>
        <taxon>Cyanobacteriota</taxon>
        <taxon>Cyanophyceae</taxon>
        <taxon>Coleofasciculales</taxon>
        <taxon>Coleofasciculaceae</taxon>
        <taxon>Funiculus</taxon>
    </lineage>
</organism>
<dbReference type="Proteomes" id="UP001442494">
    <property type="component" value="Unassembled WGS sequence"/>
</dbReference>
<dbReference type="InterPro" id="IPR004561">
    <property type="entry name" value="IsoChor_synthase"/>
</dbReference>
<dbReference type="RefSeq" id="WP_190423174.1">
    <property type="nucleotide sequence ID" value="NZ_JAMPKK010000067.1"/>
</dbReference>
<gene>
    <name evidence="7" type="ORF">NDI37_23205</name>
</gene>
<dbReference type="InterPro" id="IPR015890">
    <property type="entry name" value="Chorismate_C"/>
</dbReference>
<name>A0ABV0JVA1_9CYAN</name>
<dbReference type="EC" id="5.4.4.2" evidence="3"/>
<dbReference type="EMBL" id="JAMPKK010000067">
    <property type="protein sequence ID" value="MEP0867362.1"/>
    <property type="molecule type" value="Genomic_DNA"/>
</dbReference>
<dbReference type="PANTHER" id="PTHR42839:SF2">
    <property type="entry name" value="ISOCHORISMATE SYNTHASE ENTC"/>
    <property type="match status" value="1"/>
</dbReference>
<keyword evidence="8" id="KW-1185">Reference proteome</keyword>
<dbReference type="SUPFAM" id="SSF56322">
    <property type="entry name" value="ADC synthase"/>
    <property type="match status" value="1"/>
</dbReference>
<comment type="similarity">
    <text evidence="2">Belongs to the isochorismate synthase family.</text>
</comment>
<evidence type="ECO:0000313" key="7">
    <source>
        <dbReference type="EMBL" id="MEP0867362.1"/>
    </source>
</evidence>
<evidence type="ECO:0000259" key="6">
    <source>
        <dbReference type="Pfam" id="PF00425"/>
    </source>
</evidence>
<feature type="domain" description="Chorismate-utilising enzyme C-terminal" evidence="6">
    <location>
        <begin position="218"/>
        <end position="470"/>
    </location>
</feature>
<evidence type="ECO:0000256" key="4">
    <source>
        <dbReference type="ARBA" id="ARBA00023235"/>
    </source>
</evidence>
<keyword evidence="4 7" id="KW-0413">Isomerase</keyword>
<evidence type="ECO:0000256" key="5">
    <source>
        <dbReference type="ARBA" id="ARBA00041564"/>
    </source>
</evidence>
<evidence type="ECO:0000256" key="1">
    <source>
        <dbReference type="ARBA" id="ARBA00000799"/>
    </source>
</evidence>
<reference evidence="7 8" key="1">
    <citation type="submission" date="2022-04" db="EMBL/GenBank/DDBJ databases">
        <title>Positive selection, recombination, and allopatry shape intraspecific diversity of widespread and dominant cyanobacteria.</title>
        <authorList>
            <person name="Wei J."/>
            <person name="Shu W."/>
            <person name="Hu C."/>
        </authorList>
    </citation>
    <scope>NUCLEOTIDE SEQUENCE [LARGE SCALE GENOMIC DNA]</scope>
    <source>
        <strain evidence="7 8">GB2-A5</strain>
    </source>
</reference>
<accession>A0ABV0JVA1</accession>
<dbReference type="NCBIfam" id="TIGR00543">
    <property type="entry name" value="isochor_syn"/>
    <property type="match status" value="1"/>
</dbReference>
<proteinExistence type="inferred from homology"/>
<dbReference type="Pfam" id="PF00425">
    <property type="entry name" value="Chorismate_bind"/>
    <property type="match status" value="1"/>
</dbReference>
<evidence type="ECO:0000256" key="3">
    <source>
        <dbReference type="ARBA" id="ARBA00012824"/>
    </source>
</evidence>
<dbReference type="Gene3D" id="3.60.120.10">
    <property type="entry name" value="Anthranilate synthase"/>
    <property type="match status" value="1"/>
</dbReference>